<proteinExistence type="predicted"/>
<feature type="non-terminal residue" evidence="1">
    <location>
        <position position="1"/>
    </location>
</feature>
<dbReference type="Proteomes" id="UP000824058">
    <property type="component" value="Unassembled WGS sequence"/>
</dbReference>
<gene>
    <name evidence="1" type="ORF">H9965_02775</name>
</gene>
<protein>
    <submittedName>
        <fullName evidence="1">Uncharacterized protein</fullName>
    </submittedName>
</protein>
<name>A0A9D2JUP7_9STRE</name>
<sequence>NSSDFPAELLAVTNSKVSPYYALLTDVLNNASVDKDQLTDEQKEMANDLKLVEYDLVSGKGYLKKHDNFFKVSY</sequence>
<evidence type="ECO:0000313" key="1">
    <source>
        <dbReference type="EMBL" id="HIZ67388.1"/>
    </source>
</evidence>
<comment type="caution">
    <text evidence="1">The sequence shown here is derived from an EMBL/GenBank/DDBJ whole genome shotgun (WGS) entry which is preliminary data.</text>
</comment>
<accession>A0A9D2JUP7</accession>
<evidence type="ECO:0000313" key="2">
    <source>
        <dbReference type="Proteomes" id="UP000824058"/>
    </source>
</evidence>
<reference evidence="1" key="2">
    <citation type="submission" date="2021-04" db="EMBL/GenBank/DDBJ databases">
        <authorList>
            <person name="Gilroy R."/>
        </authorList>
    </citation>
    <scope>NUCLEOTIDE SEQUENCE</scope>
    <source>
        <strain evidence="1">ChiBcolR9-63</strain>
    </source>
</reference>
<dbReference type="AlphaFoldDB" id="A0A9D2JUP7"/>
<organism evidence="1 2">
    <name type="scientific">Candidatus Streptococcus faecavium</name>
    <dbReference type="NCBI Taxonomy" id="2838763"/>
    <lineage>
        <taxon>Bacteria</taxon>
        <taxon>Bacillati</taxon>
        <taxon>Bacillota</taxon>
        <taxon>Bacilli</taxon>
        <taxon>Lactobacillales</taxon>
        <taxon>Streptococcaceae</taxon>
        <taxon>Streptococcus</taxon>
    </lineage>
</organism>
<dbReference type="EMBL" id="DXBD01000019">
    <property type="protein sequence ID" value="HIZ67388.1"/>
    <property type="molecule type" value="Genomic_DNA"/>
</dbReference>
<reference evidence="1" key="1">
    <citation type="journal article" date="2021" name="PeerJ">
        <title>Extensive microbial diversity within the chicken gut microbiome revealed by metagenomics and culture.</title>
        <authorList>
            <person name="Gilroy R."/>
            <person name="Ravi A."/>
            <person name="Getino M."/>
            <person name="Pursley I."/>
            <person name="Horton D.L."/>
            <person name="Alikhan N.F."/>
            <person name="Baker D."/>
            <person name="Gharbi K."/>
            <person name="Hall N."/>
            <person name="Watson M."/>
            <person name="Adriaenssens E.M."/>
            <person name="Foster-Nyarko E."/>
            <person name="Jarju S."/>
            <person name="Secka A."/>
            <person name="Antonio M."/>
            <person name="Oren A."/>
            <person name="Chaudhuri R.R."/>
            <person name="La Ragione R."/>
            <person name="Hildebrand F."/>
            <person name="Pallen M.J."/>
        </authorList>
    </citation>
    <scope>NUCLEOTIDE SEQUENCE</scope>
    <source>
        <strain evidence="1">ChiBcolR9-63</strain>
    </source>
</reference>